<dbReference type="InterPro" id="IPR015890">
    <property type="entry name" value="Chorismate_C"/>
</dbReference>
<dbReference type="Proteomes" id="UP000242818">
    <property type="component" value="Unassembled WGS sequence"/>
</dbReference>
<sequence length="417" mass="46794">MLDWSKQFNICCFMDSNEYAASYTRYEALLAAGVVSELLPDTTGNGAPDSLTQLQAFHRHVKDWIFGHLGYDLKNELYPLTSTHPDGIAFPNLYFFQPEVVLLVLPGVVQIGGWNYQEADARKVYDACMRTPITTGGIPPLRRTLQSPFDHADYTGRVKALQAHIHRGDCYEINFCREHFLPDIALNPYSLFQRLNAFSPAPFAAFYRLRNQYLACASPERFVQQTGRQVISQPIKGTIRRGNSVAEEDRLKALLRNSAKERAENIMVVDLVRNDLTPTASRGSVAVTELCGIYTFAQVHHMISTVQAMLAPGQDFTDIIRHAFPMGSMTGAPKLRVMQLIEQYESSKRGLFSGALGYVTPGGDMDFNVVIRSMLYNASEQYLSFTTGSAITFRSDPEQEWEECLLKASAMRKVLEG</sequence>
<proteinExistence type="predicted"/>
<feature type="domain" description="Chorismate-utilising enzyme C-terminal" evidence="1">
    <location>
        <begin position="151"/>
        <end position="407"/>
    </location>
</feature>
<evidence type="ECO:0000313" key="2">
    <source>
        <dbReference type="EMBL" id="SCC08924.1"/>
    </source>
</evidence>
<dbReference type="InterPro" id="IPR005801">
    <property type="entry name" value="ADC_synthase"/>
</dbReference>
<dbReference type="AlphaFoldDB" id="A0A1C4BQD1"/>
<dbReference type="OrthoDB" id="9803598at2"/>
<dbReference type="InterPro" id="IPR019999">
    <property type="entry name" value="Anth_synth_I-like"/>
</dbReference>
<dbReference type="GO" id="GO:0000162">
    <property type="term" value="P:L-tryptophan biosynthetic process"/>
    <property type="evidence" value="ECO:0007669"/>
    <property type="project" value="TreeGrafter"/>
</dbReference>
<dbReference type="PANTHER" id="PTHR11236:SF50">
    <property type="entry name" value="AMINODEOXYCHORISMATE SYNTHASE COMPONENT 1"/>
    <property type="match status" value="1"/>
</dbReference>
<dbReference type="PANTHER" id="PTHR11236">
    <property type="entry name" value="AMINOBENZOATE/ANTHRANILATE SYNTHASE"/>
    <property type="match status" value="1"/>
</dbReference>
<dbReference type="STRING" id="1335309.GA0116948_103204"/>
<dbReference type="SUPFAM" id="SSF56322">
    <property type="entry name" value="ADC synthase"/>
    <property type="match status" value="1"/>
</dbReference>
<reference evidence="2 3" key="1">
    <citation type="submission" date="2016-08" db="EMBL/GenBank/DDBJ databases">
        <authorList>
            <person name="Seilhamer J.J."/>
        </authorList>
    </citation>
    <scope>NUCLEOTIDE SEQUENCE [LARGE SCALE GENOMIC DNA]</scope>
    <source>
        <strain evidence="2 3">A37T2</strain>
    </source>
</reference>
<dbReference type="Pfam" id="PF00425">
    <property type="entry name" value="Chorismate_bind"/>
    <property type="match status" value="1"/>
</dbReference>
<evidence type="ECO:0000259" key="1">
    <source>
        <dbReference type="Pfam" id="PF00425"/>
    </source>
</evidence>
<keyword evidence="3" id="KW-1185">Reference proteome</keyword>
<evidence type="ECO:0000313" key="3">
    <source>
        <dbReference type="Proteomes" id="UP000242818"/>
    </source>
</evidence>
<dbReference type="GO" id="GO:0046820">
    <property type="term" value="F:4-amino-4-deoxychorismate synthase activity"/>
    <property type="evidence" value="ECO:0007669"/>
    <property type="project" value="TreeGrafter"/>
</dbReference>
<protein>
    <submittedName>
        <fullName evidence="2">Para-aminobenzoate synthetase component 1</fullName>
    </submittedName>
</protein>
<name>A0A1C4BQD1_9BACT</name>
<dbReference type="Gene3D" id="3.60.120.10">
    <property type="entry name" value="Anthranilate synthase"/>
    <property type="match status" value="1"/>
</dbReference>
<gene>
    <name evidence="2" type="ORF">GA0116948_103204</name>
</gene>
<organism evidence="2 3">
    <name type="scientific">Chitinophaga costaii</name>
    <dbReference type="NCBI Taxonomy" id="1335309"/>
    <lineage>
        <taxon>Bacteria</taxon>
        <taxon>Pseudomonadati</taxon>
        <taxon>Bacteroidota</taxon>
        <taxon>Chitinophagia</taxon>
        <taxon>Chitinophagales</taxon>
        <taxon>Chitinophagaceae</taxon>
        <taxon>Chitinophaga</taxon>
    </lineage>
</organism>
<dbReference type="PRINTS" id="PR00095">
    <property type="entry name" value="ANTSNTHASEI"/>
</dbReference>
<accession>A0A1C4BQD1</accession>
<dbReference type="EMBL" id="FMAR01000003">
    <property type="protein sequence ID" value="SCC08924.1"/>
    <property type="molecule type" value="Genomic_DNA"/>
</dbReference>